<dbReference type="InterPro" id="IPR009057">
    <property type="entry name" value="Homeodomain-like_sf"/>
</dbReference>
<dbReference type="InterPro" id="IPR018060">
    <property type="entry name" value="HTH_AraC"/>
</dbReference>
<dbReference type="InterPro" id="IPR037923">
    <property type="entry name" value="HTH-like"/>
</dbReference>
<dbReference type="PROSITE" id="PS00041">
    <property type="entry name" value="HTH_ARAC_FAMILY_1"/>
    <property type="match status" value="1"/>
</dbReference>
<evidence type="ECO:0000313" key="6">
    <source>
        <dbReference type="Proteomes" id="UP000294545"/>
    </source>
</evidence>
<sequence>MLLQQTTIYQTEDNSFAFSAREVVGKYSMNYYHFHNQYELYYLLSGKRHYFIKDRTTLVEKGNLVLIKPYDIHKTTDPGEGAHERILINFDESYLTPSACELLDTIFNGDRSVLPLLPADQEHIETILFQFIQEIKNEEIGYEAYLQSLLMQLLIYISRHKITDALSLDEEHPSEMHKKMSEIVQYINLNYKEYLSLSCVANQFFISQYYLSRAFKQATGFTFVEYVNSVRIREAQVLLRETNKKVIEIAEEVGFGNISHFGRVFKNITGFSPLHYRKMSKV</sequence>
<dbReference type="GO" id="GO:0043565">
    <property type="term" value="F:sequence-specific DNA binding"/>
    <property type="evidence" value="ECO:0007669"/>
    <property type="project" value="InterPro"/>
</dbReference>
<dbReference type="GO" id="GO:0003700">
    <property type="term" value="F:DNA-binding transcription factor activity"/>
    <property type="evidence" value="ECO:0007669"/>
    <property type="project" value="InterPro"/>
</dbReference>
<evidence type="ECO:0000259" key="4">
    <source>
        <dbReference type="PROSITE" id="PS01124"/>
    </source>
</evidence>
<keyword evidence="1" id="KW-0805">Transcription regulation</keyword>
<dbReference type="PRINTS" id="PR00032">
    <property type="entry name" value="HTHARAC"/>
</dbReference>
<evidence type="ECO:0000256" key="2">
    <source>
        <dbReference type="ARBA" id="ARBA00023125"/>
    </source>
</evidence>
<evidence type="ECO:0000313" key="5">
    <source>
        <dbReference type="EMBL" id="TCK98291.1"/>
    </source>
</evidence>
<dbReference type="PANTHER" id="PTHR43280:SF28">
    <property type="entry name" value="HTH-TYPE TRANSCRIPTIONAL ACTIVATOR RHAS"/>
    <property type="match status" value="1"/>
</dbReference>
<dbReference type="Gene3D" id="1.10.10.60">
    <property type="entry name" value="Homeodomain-like"/>
    <property type="match status" value="2"/>
</dbReference>
<dbReference type="AlphaFoldDB" id="A0A4V6NFI5"/>
<comment type="caution">
    <text evidence="5">The sequence shown here is derived from an EMBL/GenBank/DDBJ whole genome shotgun (WGS) entry which is preliminary data.</text>
</comment>
<dbReference type="PROSITE" id="PS01124">
    <property type="entry name" value="HTH_ARAC_FAMILY_2"/>
    <property type="match status" value="1"/>
</dbReference>
<name>A0A4V6NFI5_9FIRM</name>
<dbReference type="InterPro" id="IPR018062">
    <property type="entry name" value="HTH_AraC-typ_CS"/>
</dbReference>
<keyword evidence="2 5" id="KW-0238">DNA-binding</keyword>
<dbReference type="InterPro" id="IPR003313">
    <property type="entry name" value="AraC-bd"/>
</dbReference>
<dbReference type="SUPFAM" id="SSF51215">
    <property type="entry name" value="Regulatory protein AraC"/>
    <property type="match status" value="1"/>
</dbReference>
<dbReference type="InterPro" id="IPR014710">
    <property type="entry name" value="RmlC-like_jellyroll"/>
</dbReference>
<dbReference type="PANTHER" id="PTHR43280">
    <property type="entry name" value="ARAC-FAMILY TRANSCRIPTIONAL REGULATOR"/>
    <property type="match status" value="1"/>
</dbReference>
<protein>
    <submittedName>
        <fullName evidence="5">AraC-like DNA-binding protein</fullName>
    </submittedName>
</protein>
<evidence type="ECO:0000256" key="3">
    <source>
        <dbReference type="ARBA" id="ARBA00023163"/>
    </source>
</evidence>
<keyword evidence="3" id="KW-0804">Transcription</keyword>
<reference evidence="5 6" key="1">
    <citation type="submission" date="2019-03" db="EMBL/GenBank/DDBJ databases">
        <title>Genomic Encyclopedia of Type Strains, Phase IV (KMG-IV): sequencing the most valuable type-strain genomes for metagenomic binning, comparative biology and taxonomic classification.</title>
        <authorList>
            <person name="Goeker M."/>
        </authorList>
    </citation>
    <scope>NUCLEOTIDE SEQUENCE [LARGE SCALE GENOMIC DNA]</scope>
    <source>
        <strain evidence="5 6">DSM 24176</strain>
    </source>
</reference>
<dbReference type="Proteomes" id="UP000294545">
    <property type="component" value="Unassembled WGS sequence"/>
</dbReference>
<dbReference type="Pfam" id="PF02311">
    <property type="entry name" value="AraC_binding"/>
    <property type="match status" value="1"/>
</dbReference>
<dbReference type="Gene3D" id="2.60.120.10">
    <property type="entry name" value="Jelly Rolls"/>
    <property type="match status" value="1"/>
</dbReference>
<proteinExistence type="predicted"/>
<keyword evidence="6" id="KW-1185">Reference proteome</keyword>
<feature type="domain" description="HTH araC/xylS-type" evidence="4">
    <location>
        <begin position="181"/>
        <end position="279"/>
    </location>
</feature>
<dbReference type="SUPFAM" id="SSF46689">
    <property type="entry name" value="Homeodomain-like"/>
    <property type="match status" value="2"/>
</dbReference>
<gene>
    <name evidence="5" type="ORF">EDC19_0711</name>
</gene>
<dbReference type="EMBL" id="SMGQ01000011">
    <property type="protein sequence ID" value="TCK98291.1"/>
    <property type="molecule type" value="Genomic_DNA"/>
</dbReference>
<dbReference type="SMART" id="SM00342">
    <property type="entry name" value="HTH_ARAC"/>
    <property type="match status" value="1"/>
</dbReference>
<dbReference type="InterPro" id="IPR020449">
    <property type="entry name" value="Tscrpt_reg_AraC-type_HTH"/>
</dbReference>
<dbReference type="Pfam" id="PF12833">
    <property type="entry name" value="HTH_18"/>
    <property type="match status" value="1"/>
</dbReference>
<evidence type="ECO:0000256" key="1">
    <source>
        <dbReference type="ARBA" id="ARBA00023015"/>
    </source>
</evidence>
<dbReference type="RefSeq" id="WP_207668949.1">
    <property type="nucleotide sequence ID" value="NZ_SMGQ01000011.1"/>
</dbReference>
<organism evidence="5 6">
    <name type="scientific">Natranaerovirga hydrolytica</name>
    <dbReference type="NCBI Taxonomy" id="680378"/>
    <lineage>
        <taxon>Bacteria</taxon>
        <taxon>Bacillati</taxon>
        <taxon>Bacillota</taxon>
        <taxon>Clostridia</taxon>
        <taxon>Lachnospirales</taxon>
        <taxon>Natranaerovirgaceae</taxon>
        <taxon>Natranaerovirga</taxon>
    </lineage>
</organism>
<accession>A0A4V6NFI5</accession>